<name>A0A418MHD0_9BACT</name>
<gene>
    <name evidence="1" type="ORF">DYU11_00160</name>
</gene>
<comment type="caution">
    <text evidence="1">The sequence shown here is derived from an EMBL/GenBank/DDBJ whole genome shotgun (WGS) entry which is preliminary data.</text>
</comment>
<accession>A0A418MHD0</accession>
<dbReference type="EMBL" id="QXED01000001">
    <property type="protein sequence ID" value="RIV26773.1"/>
    <property type="molecule type" value="Genomic_DNA"/>
</dbReference>
<dbReference type="Pfam" id="PF03860">
    <property type="entry name" value="Csp"/>
    <property type="match status" value="1"/>
</dbReference>
<dbReference type="AlphaFoldDB" id="A0A418MHD0"/>
<dbReference type="Proteomes" id="UP000283523">
    <property type="component" value="Unassembled WGS sequence"/>
</dbReference>
<proteinExistence type="predicted"/>
<evidence type="ECO:0000313" key="2">
    <source>
        <dbReference type="Proteomes" id="UP000283523"/>
    </source>
</evidence>
<dbReference type="OrthoDB" id="5396211at2"/>
<keyword evidence="2" id="KW-1185">Reference proteome</keyword>
<sequence>MIWKKNIYDSLTGCAALCDEFATECSRSEDIENWYRCIFLNLDCADMCRQLAMLYVRGSENTRLLAKACIEVCEKCAQEVNQFTDHDRCQQVHAMCQQTIRSCVSILEMAYQSDADLKNPATTPASLFYGIDLRDTLYN</sequence>
<dbReference type="PANTHER" id="PTHR37310:SF1">
    <property type="entry name" value="CYTOPLASMIC PROTEIN"/>
    <property type="match status" value="1"/>
</dbReference>
<organism evidence="1 2">
    <name type="scientific">Fibrisoma montanum</name>
    <dbReference type="NCBI Taxonomy" id="2305895"/>
    <lineage>
        <taxon>Bacteria</taxon>
        <taxon>Pseudomonadati</taxon>
        <taxon>Bacteroidota</taxon>
        <taxon>Cytophagia</taxon>
        <taxon>Cytophagales</taxon>
        <taxon>Spirosomataceae</taxon>
        <taxon>Fibrisoma</taxon>
    </lineage>
</organism>
<evidence type="ECO:0000313" key="1">
    <source>
        <dbReference type="EMBL" id="RIV26773.1"/>
    </source>
</evidence>
<dbReference type="InterPro" id="IPR005560">
    <property type="entry name" value="Csp_YhjQ"/>
</dbReference>
<reference evidence="1 2" key="1">
    <citation type="submission" date="2018-08" db="EMBL/GenBank/DDBJ databases">
        <title>Fibrisoma montanum sp. nov., isolated from Danxia mountain soil.</title>
        <authorList>
            <person name="Huang Y."/>
        </authorList>
    </citation>
    <scope>NUCLEOTIDE SEQUENCE [LARGE SCALE GENOMIC DNA]</scope>
    <source>
        <strain evidence="1 2">HYT19</strain>
    </source>
</reference>
<dbReference type="Gene3D" id="1.20.1270.360">
    <property type="match status" value="1"/>
</dbReference>
<dbReference type="CDD" id="cd08026">
    <property type="entry name" value="DUF326"/>
    <property type="match status" value="1"/>
</dbReference>
<dbReference type="PANTHER" id="PTHR37310">
    <property type="entry name" value="CYTOPLASMIC PROTEIN-RELATED"/>
    <property type="match status" value="1"/>
</dbReference>
<dbReference type="RefSeq" id="WP_119665631.1">
    <property type="nucleotide sequence ID" value="NZ_QXED01000001.1"/>
</dbReference>
<protein>
    <submittedName>
        <fullName evidence="1">Four-helix bundle copper-binding protein</fullName>
    </submittedName>
</protein>
<dbReference type="InterPro" id="IPR044543">
    <property type="entry name" value="YHJQ-like"/>
</dbReference>